<dbReference type="Gene3D" id="3.90.550.10">
    <property type="entry name" value="Spore Coat Polysaccharide Biosynthesis Protein SpsA, Chain A"/>
    <property type="match status" value="1"/>
</dbReference>
<evidence type="ECO:0000313" key="3">
    <source>
        <dbReference type="EMBL" id="MDC7692773.1"/>
    </source>
</evidence>
<dbReference type="EMBL" id="JAQQKW010000001">
    <property type="protein sequence ID" value="MDC7692773.1"/>
    <property type="molecule type" value="Genomic_DNA"/>
</dbReference>
<dbReference type="InterPro" id="IPR001173">
    <property type="entry name" value="Glyco_trans_2-like"/>
</dbReference>
<dbReference type="InterPro" id="IPR050834">
    <property type="entry name" value="Glycosyltransf_2"/>
</dbReference>
<proteinExistence type="predicted"/>
<feature type="transmembrane region" description="Helical" evidence="1">
    <location>
        <begin position="191"/>
        <end position="215"/>
    </location>
</feature>
<dbReference type="PANTHER" id="PTHR43685">
    <property type="entry name" value="GLYCOSYLTRANSFERASE"/>
    <property type="match status" value="1"/>
</dbReference>
<keyword evidence="1" id="KW-0812">Transmembrane</keyword>
<dbReference type="CDD" id="cd00761">
    <property type="entry name" value="Glyco_tranf_GTA_type"/>
    <property type="match status" value="1"/>
</dbReference>
<dbReference type="InterPro" id="IPR029044">
    <property type="entry name" value="Nucleotide-diphossugar_trans"/>
</dbReference>
<accession>A0ABT5I9W1</accession>
<protein>
    <submittedName>
        <fullName evidence="3">Glycosyltransferase family 2 protein</fullName>
    </submittedName>
</protein>
<organism evidence="3 4">
    <name type="scientific">Asticcacaulis currens</name>
    <dbReference type="NCBI Taxonomy" id="2984210"/>
    <lineage>
        <taxon>Bacteria</taxon>
        <taxon>Pseudomonadati</taxon>
        <taxon>Pseudomonadota</taxon>
        <taxon>Alphaproteobacteria</taxon>
        <taxon>Caulobacterales</taxon>
        <taxon>Caulobacteraceae</taxon>
        <taxon>Asticcacaulis</taxon>
    </lineage>
</organism>
<dbReference type="Proteomes" id="UP001216595">
    <property type="component" value="Unassembled WGS sequence"/>
</dbReference>
<dbReference type="RefSeq" id="WP_272739550.1">
    <property type="nucleotide sequence ID" value="NZ_JAQQKW010000001.1"/>
</dbReference>
<name>A0ABT5I9W1_9CAUL</name>
<evidence type="ECO:0000259" key="2">
    <source>
        <dbReference type="Pfam" id="PF00535"/>
    </source>
</evidence>
<dbReference type="SUPFAM" id="SSF53448">
    <property type="entry name" value="Nucleotide-diphospho-sugar transferases"/>
    <property type="match status" value="1"/>
</dbReference>
<dbReference type="Pfam" id="PF00535">
    <property type="entry name" value="Glycos_transf_2"/>
    <property type="match status" value="1"/>
</dbReference>
<sequence length="315" mass="35446">METVSVIIAAYNAEDTIGRAVESALSNTAVTDVIVVSDSSTDGTAELIKRNPAFGERLILIELQKNVGPSYARNVAIDRSKSDWIAVLDADDYYLPDRIEALLAKAGSADFVADDLILEGISANGAGRRFLIGVEKGDRQVISFEDFVMANLASAQTSRRELGYLKPLMRRQFLRENGLRYDDNVRLGEDYLLYTKALALGAQFILLAAMGYVYVGTPNSLSRRHREEDLLALRDADGEILEAFDLSVSRRRLMKRHYKDVDAKLAWRKFIRAVKERNAALVVECFSRSYFVSRYVVVQFITELFRRLTGQRQPT</sequence>
<gene>
    <name evidence="3" type="ORF">PQU94_00595</name>
</gene>
<feature type="domain" description="Glycosyltransferase 2-like" evidence="2">
    <location>
        <begin position="5"/>
        <end position="112"/>
    </location>
</feature>
<dbReference type="PANTHER" id="PTHR43685:SF2">
    <property type="entry name" value="GLYCOSYLTRANSFERASE 2-LIKE DOMAIN-CONTAINING PROTEIN"/>
    <property type="match status" value="1"/>
</dbReference>
<keyword evidence="1" id="KW-0472">Membrane</keyword>
<keyword evidence="1" id="KW-1133">Transmembrane helix</keyword>
<keyword evidence="4" id="KW-1185">Reference proteome</keyword>
<evidence type="ECO:0000313" key="4">
    <source>
        <dbReference type="Proteomes" id="UP001216595"/>
    </source>
</evidence>
<reference evidence="3 4" key="1">
    <citation type="submission" date="2023-01" db="EMBL/GenBank/DDBJ databases">
        <title>Novel species of the genus Asticcacaulis isolated from rivers.</title>
        <authorList>
            <person name="Lu H."/>
        </authorList>
    </citation>
    <scope>NUCLEOTIDE SEQUENCE [LARGE SCALE GENOMIC DNA]</scope>
    <source>
        <strain evidence="3 4">DXS10W</strain>
    </source>
</reference>
<comment type="caution">
    <text evidence="3">The sequence shown here is derived from an EMBL/GenBank/DDBJ whole genome shotgun (WGS) entry which is preliminary data.</text>
</comment>
<evidence type="ECO:0000256" key="1">
    <source>
        <dbReference type="SAM" id="Phobius"/>
    </source>
</evidence>